<keyword evidence="4" id="KW-1185">Reference proteome</keyword>
<organism evidence="3 4">
    <name type="scientific">Nesidiocoris tenuis</name>
    <dbReference type="NCBI Taxonomy" id="355587"/>
    <lineage>
        <taxon>Eukaryota</taxon>
        <taxon>Metazoa</taxon>
        <taxon>Ecdysozoa</taxon>
        <taxon>Arthropoda</taxon>
        <taxon>Hexapoda</taxon>
        <taxon>Insecta</taxon>
        <taxon>Pterygota</taxon>
        <taxon>Neoptera</taxon>
        <taxon>Paraneoptera</taxon>
        <taxon>Hemiptera</taxon>
        <taxon>Heteroptera</taxon>
        <taxon>Panheteroptera</taxon>
        <taxon>Cimicomorpha</taxon>
        <taxon>Miridae</taxon>
        <taxon>Dicyphina</taxon>
        <taxon>Nesidiocoris</taxon>
    </lineage>
</organism>
<dbReference type="SMART" id="SM00173">
    <property type="entry name" value="RAS"/>
    <property type="match status" value="1"/>
</dbReference>
<keyword evidence="2" id="KW-0342">GTP-binding</keyword>
<sequence>MSTTNEKEYDYILKLLIVGDSGVGKSSLLLRFADNDFRERYISTIGIDFKIRTMDIDGEKIRVQIWDTAGQERFQTITKTYYRGTNGVIIVYDVTDGDSFVHVQRWLAEIEQNCETVDKVIVGNKNDCPERKVVLTEDAQRFADLMSTPLFETSAKHNTNVDEMFMDVIRNALRTKKNFKSKMAASPKKAVIKLKKPRNERKLKRKYCRFYFSLIITNRYFQCEHV</sequence>
<keyword evidence="1" id="KW-0547">Nucleotide-binding</keyword>
<dbReference type="PANTHER" id="PTHR47977">
    <property type="entry name" value="RAS-RELATED PROTEIN RAB"/>
    <property type="match status" value="1"/>
</dbReference>
<dbReference type="InterPro" id="IPR050227">
    <property type="entry name" value="Rab"/>
</dbReference>
<dbReference type="SMART" id="SM00174">
    <property type="entry name" value="RHO"/>
    <property type="match status" value="1"/>
</dbReference>
<dbReference type="PRINTS" id="PR00449">
    <property type="entry name" value="RASTRNSFRMNG"/>
</dbReference>
<evidence type="ECO:0000256" key="2">
    <source>
        <dbReference type="ARBA" id="ARBA00023134"/>
    </source>
</evidence>
<name>A0ABN7B088_9HEMI</name>
<dbReference type="InterPro" id="IPR001806">
    <property type="entry name" value="Small_GTPase"/>
</dbReference>
<evidence type="ECO:0000313" key="3">
    <source>
        <dbReference type="EMBL" id="BES96989.1"/>
    </source>
</evidence>
<accession>A0ABN7B088</accession>
<dbReference type="SMART" id="SM00176">
    <property type="entry name" value="RAN"/>
    <property type="match status" value="1"/>
</dbReference>
<dbReference type="InterPro" id="IPR027417">
    <property type="entry name" value="P-loop_NTPase"/>
</dbReference>
<proteinExistence type="predicted"/>
<dbReference type="NCBIfam" id="TIGR00231">
    <property type="entry name" value="small_GTP"/>
    <property type="match status" value="1"/>
</dbReference>
<dbReference type="Proteomes" id="UP001307889">
    <property type="component" value="Chromosome 7"/>
</dbReference>
<gene>
    <name evidence="3" type="ORF">NTJ_09802</name>
</gene>
<evidence type="ECO:0000256" key="1">
    <source>
        <dbReference type="ARBA" id="ARBA00022741"/>
    </source>
</evidence>
<dbReference type="Gene3D" id="3.40.50.300">
    <property type="entry name" value="P-loop containing nucleotide triphosphate hydrolases"/>
    <property type="match status" value="1"/>
</dbReference>
<dbReference type="SMART" id="SM00177">
    <property type="entry name" value="ARF"/>
    <property type="match status" value="1"/>
</dbReference>
<dbReference type="EMBL" id="AP028915">
    <property type="protein sequence ID" value="BES96989.1"/>
    <property type="molecule type" value="Genomic_DNA"/>
</dbReference>
<reference evidence="3 4" key="1">
    <citation type="submission" date="2023-09" db="EMBL/GenBank/DDBJ databases">
        <title>Nesidiocoris tenuis whole genome shotgun sequence.</title>
        <authorList>
            <person name="Shibata T."/>
            <person name="Shimoda M."/>
            <person name="Kobayashi T."/>
            <person name="Uehara T."/>
        </authorList>
    </citation>
    <scope>NUCLEOTIDE SEQUENCE [LARGE SCALE GENOMIC DNA]</scope>
    <source>
        <strain evidence="3 4">Japan</strain>
    </source>
</reference>
<dbReference type="SUPFAM" id="SSF52540">
    <property type="entry name" value="P-loop containing nucleoside triphosphate hydrolases"/>
    <property type="match status" value="1"/>
</dbReference>
<dbReference type="InterPro" id="IPR005225">
    <property type="entry name" value="Small_GTP-bd"/>
</dbReference>
<dbReference type="PROSITE" id="PS51419">
    <property type="entry name" value="RAB"/>
    <property type="match status" value="1"/>
</dbReference>
<dbReference type="PROSITE" id="PS51420">
    <property type="entry name" value="RHO"/>
    <property type="match status" value="1"/>
</dbReference>
<dbReference type="PROSITE" id="PS51421">
    <property type="entry name" value="RAS"/>
    <property type="match status" value="1"/>
</dbReference>
<dbReference type="Pfam" id="PF00071">
    <property type="entry name" value="Ras"/>
    <property type="match status" value="1"/>
</dbReference>
<protein>
    <submittedName>
        <fullName evidence="3">Ras-related protein</fullName>
    </submittedName>
</protein>
<dbReference type="SMART" id="SM00175">
    <property type="entry name" value="RAB"/>
    <property type="match status" value="1"/>
</dbReference>
<evidence type="ECO:0000313" key="4">
    <source>
        <dbReference type="Proteomes" id="UP001307889"/>
    </source>
</evidence>